<name>A0A1G1ZRL5_9BACT</name>
<dbReference type="Gene3D" id="3.50.50.60">
    <property type="entry name" value="FAD/NAD(P)-binding domain"/>
    <property type="match status" value="1"/>
</dbReference>
<dbReference type="AlphaFoldDB" id="A0A1G1ZRL5"/>
<dbReference type="STRING" id="1798407.A3A16_03465"/>
<dbReference type="PRINTS" id="PR00368">
    <property type="entry name" value="FADPNR"/>
</dbReference>
<evidence type="ECO:0000259" key="5">
    <source>
        <dbReference type="Pfam" id="PF22780"/>
    </source>
</evidence>
<gene>
    <name evidence="6" type="ORF">A3A16_03465</name>
</gene>
<feature type="domain" description="RsdA/BaiN/AoA(So)-like Rossmann fold-like" evidence="4">
    <location>
        <begin position="25"/>
        <end position="438"/>
    </location>
</feature>
<evidence type="ECO:0000256" key="2">
    <source>
        <dbReference type="ARBA" id="ARBA00022630"/>
    </source>
</evidence>
<dbReference type="SUPFAM" id="SSF51905">
    <property type="entry name" value="FAD/NAD(P)-binding domain"/>
    <property type="match status" value="1"/>
</dbReference>
<comment type="cofactor">
    <cofactor evidence="1">
        <name>FAD</name>
        <dbReference type="ChEBI" id="CHEBI:57692"/>
    </cofactor>
</comment>
<evidence type="ECO:0000256" key="3">
    <source>
        <dbReference type="ARBA" id="ARBA00022827"/>
    </source>
</evidence>
<dbReference type="NCBIfam" id="TIGR00275">
    <property type="entry name" value="aminoacetone oxidase family FAD-binding enzyme"/>
    <property type="match status" value="1"/>
</dbReference>
<dbReference type="EMBL" id="MHJJ01000001">
    <property type="protein sequence ID" value="OGY66400.1"/>
    <property type="molecule type" value="Genomic_DNA"/>
</dbReference>
<reference evidence="6 7" key="1">
    <citation type="journal article" date="2016" name="Nat. Commun.">
        <title>Thousands of microbial genomes shed light on interconnected biogeochemical processes in an aquifer system.</title>
        <authorList>
            <person name="Anantharaman K."/>
            <person name="Brown C.T."/>
            <person name="Hug L.A."/>
            <person name="Sharon I."/>
            <person name="Castelle C.J."/>
            <person name="Probst A.J."/>
            <person name="Thomas B.C."/>
            <person name="Singh A."/>
            <person name="Wilkins M.J."/>
            <person name="Karaoz U."/>
            <person name="Brodie E.L."/>
            <person name="Williams K.H."/>
            <person name="Hubbard S.S."/>
            <person name="Banfield J.F."/>
        </authorList>
    </citation>
    <scope>NUCLEOTIDE SEQUENCE [LARGE SCALE GENOMIC DNA]</scope>
</reference>
<sequence length="446" mass="47940">MKRNSLLSAARPERRGSPNTNMLYDVVIVGGGPAGMMAAGRAAELGRSVLLLEKNLTLGKKLLITGGGRCNVTNNKPEIRAMLAKYKGNDQFLFSAFSQFGVQDTLNFFNQRGMATKEEAEGRVFPISNNAQSVWDALTRYMKEGGVEIQTGAAVTGLSVDAAKKHINIRLKDLPGGRQAGKTEIIAKSCIIATGGTSRPETGSTGEGFTWLKKIGHTIINNNVALVPIALKDAWAKKLGGVTVKDIKLTSFQNKQKQEVQKGKLLFTHFGISGPAVLNMSKEIGELMQYGEVVIALDLFPKLDYGALKQKLQEILVAESNKKLKNTLSKIIPAALVSAILKLANVNGETANHSVRHDDRIKLVALIKAIPLNVKGLLGADKAVVSSGGVALEEVNFKTMQSRLAPNLYIVGDALNINRPSGGYSLQLCWTTGFVAGSSIREQDSN</sequence>
<evidence type="ECO:0000313" key="7">
    <source>
        <dbReference type="Proteomes" id="UP000177942"/>
    </source>
</evidence>
<proteinExistence type="predicted"/>
<evidence type="ECO:0008006" key="8">
    <source>
        <dbReference type="Google" id="ProtNLM"/>
    </source>
</evidence>
<keyword evidence="3" id="KW-0274">FAD</keyword>
<dbReference type="InterPro" id="IPR036188">
    <property type="entry name" value="FAD/NAD-bd_sf"/>
</dbReference>
<accession>A0A1G1ZRL5</accession>
<keyword evidence="2" id="KW-0285">Flavoprotein</keyword>
<dbReference type="InterPro" id="IPR055178">
    <property type="entry name" value="RsdA/BaiN/AoA(So)-like_dom"/>
</dbReference>
<dbReference type="Pfam" id="PF22780">
    <property type="entry name" value="HI0933_like_1st"/>
    <property type="match status" value="1"/>
</dbReference>
<dbReference type="Pfam" id="PF03486">
    <property type="entry name" value="HI0933_like"/>
    <property type="match status" value="1"/>
</dbReference>
<feature type="domain" description="RsdA/BaiN/AoA(So)-like insert" evidence="5">
    <location>
        <begin position="225"/>
        <end position="385"/>
    </location>
</feature>
<evidence type="ECO:0000313" key="6">
    <source>
        <dbReference type="EMBL" id="OGY66400.1"/>
    </source>
</evidence>
<dbReference type="InterPro" id="IPR023166">
    <property type="entry name" value="BaiN-like_dom_sf"/>
</dbReference>
<dbReference type="PANTHER" id="PTHR42887:SF2">
    <property type="entry name" value="OS12G0638800 PROTEIN"/>
    <property type="match status" value="1"/>
</dbReference>
<dbReference type="Gene3D" id="1.10.8.260">
    <property type="entry name" value="HI0933 insert domain-like"/>
    <property type="match status" value="1"/>
</dbReference>
<protein>
    <recommendedName>
        <fullName evidence="8">Flavoprotein</fullName>
    </recommendedName>
</protein>
<dbReference type="InterPro" id="IPR004792">
    <property type="entry name" value="BaiN-like"/>
</dbReference>
<dbReference type="Proteomes" id="UP000177942">
    <property type="component" value="Unassembled WGS sequence"/>
</dbReference>
<organism evidence="6 7">
    <name type="scientific">Candidatus Harrisonbacteria bacterium RIFCSPLOWO2_01_FULL_44_18</name>
    <dbReference type="NCBI Taxonomy" id="1798407"/>
    <lineage>
        <taxon>Bacteria</taxon>
        <taxon>Candidatus Harrisoniibacteriota</taxon>
    </lineage>
</organism>
<dbReference type="PRINTS" id="PR00411">
    <property type="entry name" value="PNDRDTASEI"/>
</dbReference>
<dbReference type="PANTHER" id="PTHR42887">
    <property type="entry name" value="OS12G0638800 PROTEIN"/>
    <property type="match status" value="1"/>
</dbReference>
<dbReference type="SUPFAM" id="SSF160996">
    <property type="entry name" value="HI0933 insert domain-like"/>
    <property type="match status" value="1"/>
</dbReference>
<dbReference type="InterPro" id="IPR057661">
    <property type="entry name" value="RsdA/BaiN/AoA(So)_Rossmann"/>
</dbReference>
<evidence type="ECO:0000256" key="1">
    <source>
        <dbReference type="ARBA" id="ARBA00001974"/>
    </source>
</evidence>
<dbReference type="Gene3D" id="2.40.30.10">
    <property type="entry name" value="Translation factors"/>
    <property type="match status" value="1"/>
</dbReference>
<evidence type="ECO:0000259" key="4">
    <source>
        <dbReference type="Pfam" id="PF03486"/>
    </source>
</evidence>
<comment type="caution">
    <text evidence="6">The sequence shown here is derived from an EMBL/GenBank/DDBJ whole genome shotgun (WGS) entry which is preliminary data.</text>
</comment>